<dbReference type="InterPro" id="IPR025875">
    <property type="entry name" value="Leu-rich_rpt_4"/>
</dbReference>
<feature type="region of interest" description="Disordered" evidence="3">
    <location>
        <begin position="93"/>
        <end position="129"/>
    </location>
</feature>
<comment type="caution">
    <text evidence="4">The sequence shown here is derived from an EMBL/GenBank/DDBJ whole genome shotgun (WGS) entry which is preliminary data.</text>
</comment>
<dbReference type="Gene3D" id="3.80.10.10">
    <property type="entry name" value="Ribonuclease Inhibitor"/>
    <property type="match status" value="1"/>
</dbReference>
<dbReference type="InterPro" id="IPR032675">
    <property type="entry name" value="LRR_dom_sf"/>
</dbReference>
<keyword evidence="5" id="KW-1185">Reference proteome</keyword>
<dbReference type="PROSITE" id="PS51450">
    <property type="entry name" value="LRR"/>
    <property type="match status" value="2"/>
</dbReference>
<evidence type="ECO:0000256" key="3">
    <source>
        <dbReference type="SAM" id="MobiDB-lite"/>
    </source>
</evidence>
<evidence type="ECO:0000256" key="2">
    <source>
        <dbReference type="ARBA" id="ARBA00022737"/>
    </source>
</evidence>
<reference evidence="4 5" key="1">
    <citation type="journal article" date="2018" name="Front. Plant Sci.">
        <title>Red Clover (Trifolium pratense) and Zigzag Clover (T. medium) - A Picture of Genomic Similarities and Differences.</title>
        <authorList>
            <person name="Dluhosova J."/>
            <person name="Istvanek J."/>
            <person name="Nedelnik J."/>
            <person name="Repkova J."/>
        </authorList>
    </citation>
    <scope>NUCLEOTIDE SEQUENCE [LARGE SCALE GENOMIC DNA]</scope>
    <source>
        <strain evidence="5">cv. 10/8</strain>
        <tissue evidence="4">Leaf</tissue>
    </source>
</reference>
<dbReference type="PANTHER" id="PTHR46652">
    <property type="entry name" value="LEUCINE-RICH REPEAT AND IQ DOMAIN-CONTAINING PROTEIN 1-RELATED"/>
    <property type="match status" value="1"/>
</dbReference>
<feature type="compositionally biased region" description="Basic and acidic residues" evidence="3">
    <location>
        <begin position="94"/>
        <end position="114"/>
    </location>
</feature>
<organism evidence="4 5">
    <name type="scientific">Trifolium medium</name>
    <dbReference type="NCBI Taxonomy" id="97028"/>
    <lineage>
        <taxon>Eukaryota</taxon>
        <taxon>Viridiplantae</taxon>
        <taxon>Streptophyta</taxon>
        <taxon>Embryophyta</taxon>
        <taxon>Tracheophyta</taxon>
        <taxon>Spermatophyta</taxon>
        <taxon>Magnoliopsida</taxon>
        <taxon>eudicotyledons</taxon>
        <taxon>Gunneridae</taxon>
        <taxon>Pentapetalae</taxon>
        <taxon>rosids</taxon>
        <taxon>fabids</taxon>
        <taxon>Fabales</taxon>
        <taxon>Fabaceae</taxon>
        <taxon>Papilionoideae</taxon>
        <taxon>50 kb inversion clade</taxon>
        <taxon>NPAAA clade</taxon>
        <taxon>Hologalegina</taxon>
        <taxon>IRL clade</taxon>
        <taxon>Trifolieae</taxon>
        <taxon>Trifolium</taxon>
    </lineage>
</organism>
<dbReference type="EMBL" id="LXQA010077721">
    <property type="protein sequence ID" value="MCI10813.1"/>
    <property type="molecule type" value="Genomic_DNA"/>
</dbReference>
<feature type="non-terminal residue" evidence="4">
    <location>
        <position position="129"/>
    </location>
</feature>
<dbReference type="InterPro" id="IPR001611">
    <property type="entry name" value="Leu-rich_rpt"/>
</dbReference>
<accession>A0A392PFD3</accession>
<evidence type="ECO:0000313" key="4">
    <source>
        <dbReference type="EMBL" id="MCI10813.1"/>
    </source>
</evidence>
<evidence type="ECO:0000256" key="1">
    <source>
        <dbReference type="ARBA" id="ARBA00022614"/>
    </source>
</evidence>
<keyword evidence="2" id="KW-0677">Repeat</keyword>
<protein>
    <submittedName>
        <fullName evidence="4">Protein phosphatase 1 regulatory subunit</fullName>
    </submittedName>
</protein>
<evidence type="ECO:0000313" key="5">
    <source>
        <dbReference type="Proteomes" id="UP000265520"/>
    </source>
</evidence>
<dbReference type="SUPFAM" id="SSF52075">
    <property type="entry name" value="Outer arm dynein light chain 1"/>
    <property type="match status" value="1"/>
</dbReference>
<sequence length="129" mass="14480">GIDTSLSSCVELTELRLAHNDIKCLPEELKHNSKLRNLDLGNNVITKWSEVKVLKLLTNLRNLNLQGNPVAAKEKVTRKIKNALPKLQVFNAKPLDKDTKNEKGHMVDDAHDFSLDNEGQSEDDRLEAA</sequence>
<proteinExistence type="predicted"/>
<name>A0A392PFD3_9FABA</name>
<feature type="non-terminal residue" evidence="4">
    <location>
        <position position="1"/>
    </location>
</feature>
<dbReference type="Proteomes" id="UP000265520">
    <property type="component" value="Unassembled WGS sequence"/>
</dbReference>
<keyword evidence="1" id="KW-0433">Leucine-rich repeat</keyword>
<dbReference type="PANTHER" id="PTHR46652:SF7">
    <property type="entry name" value="LEUCINE-RICH REPEAT AND IQ DOMAIN-CONTAINING PROTEIN 1"/>
    <property type="match status" value="1"/>
</dbReference>
<dbReference type="Pfam" id="PF12799">
    <property type="entry name" value="LRR_4"/>
    <property type="match status" value="1"/>
</dbReference>
<dbReference type="InterPro" id="IPR050836">
    <property type="entry name" value="SDS22/Internalin_LRR"/>
</dbReference>
<dbReference type="AlphaFoldDB" id="A0A392PFD3"/>